<proteinExistence type="inferred from homology"/>
<keyword evidence="6 7" id="KW-0342">GTP-binding</keyword>
<keyword evidence="12" id="KW-1185">Reference proteome</keyword>
<dbReference type="Gene3D" id="3.40.50.300">
    <property type="entry name" value="P-loop containing nucleotide triphosphate hydrolases"/>
    <property type="match status" value="1"/>
</dbReference>
<reference evidence="11 12" key="1">
    <citation type="submission" date="2018-06" db="EMBL/GenBank/DDBJ databases">
        <title>Echinicola strongylocentroti sp. nov., isolated from a sea urchin Strongylocentrotus intermedius.</title>
        <authorList>
            <person name="Bae S.S."/>
        </authorList>
    </citation>
    <scope>NUCLEOTIDE SEQUENCE [LARGE SCALE GENOMIC DNA]</scope>
    <source>
        <strain evidence="11 12">MEBiC08714</strain>
    </source>
</reference>
<dbReference type="Pfam" id="PF11987">
    <property type="entry name" value="IF-2"/>
    <property type="match status" value="1"/>
</dbReference>
<keyword evidence="7" id="KW-0963">Cytoplasm</keyword>
<gene>
    <name evidence="7" type="primary">infB</name>
    <name evidence="11" type="ORF">DN752_09890</name>
</gene>
<dbReference type="PANTHER" id="PTHR43381">
    <property type="entry name" value="TRANSLATION INITIATION FACTOR IF-2-RELATED"/>
    <property type="match status" value="1"/>
</dbReference>
<dbReference type="InterPro" id="IPR028626">
    <property type="entry name" value="Ribosomal_eS28_CS"/>
</dbReference>
<feature type="binding site" evidence="7">
    <location>
        <begin position="602"/>
        <end position="605"/>
    </location>
    <ligand>
        <name>GTP</name>
        <dbReference type="ChEBI" id="CHEBI:37565"/>
    </ligand>
</feature>
<dbReference type="FunFam" id="2.40.30.10:FF:000008">
    <property type="entry name" value="Translation initiation factor IF-2"/>
    <property type="match status" value="1"/>
</dbReference>
<evidence type="ECO:0000256" key="3">
    <source>
        <dbReference type="ARBA" id="ARBA00022540"/>
    </source>
</evidence>
<dbReference type="InterPro" id="IPR000178">
    <property type="entry name" value="TF_IF2_bacterial-like"/>
</dbReference>
<evidence type="ECO:0000313" key="12">
    <source>
        <dbReference type="Proteomes" id="UP000248688"/>
    </source>
</evidence>
<dbReference type="PROSITE" id="PS01176">
    <property type="entry name" value="IF2"/>
    <property type="match status" value="1"/>
</dbReference>
<feature type="compositionally biased region" description="Basic residues" evidence="9">
    <location>
        <begin position="303"/>
        <end position="312"/>
    </location>
</feature>
<comment type="subcellular location">
    <subcellularLocation>
        <location evidence="7">Cytoplasm</location>
    </subcellularLocation>
</comment>
<dbReference type="AlphaFoldDB" id="A0A2Z4II71"/>
<organism evidence="11 12">
    <name type="scientific">Echinicola strongylocentroti</name>
    <dbReference type="NCBI Taxonomy" id="1795355"/>
    <lineage>
        <taxon>Bacteria</taxon>
        <taxon>Pseudomonadati</taxon>
        <taxon>Bacteroidota</taxon>
        <taxon>Cytophagia</taxon>
        <taxon>Cytophagales</taxon>
        <taxon>Cyclobacteriaceae</taxon>
        <taxon>Echinicola</taxon>
    </lineage>
</organism>
<feature type="compositionally biased region" description="Basic and acidic residues" evidence="9">
    <location>
        <begin position="133"/>
        <end position="220"/>
    </location>
</feature>
<evidence type="ECO:0000259" key="10">
    <source>
        <dbReference type="PROSITE" id="PS51722"/>
    </source>
</evidence>
<dbReference type="InterPro" id="IPR005225">
    <property type="entry name" value="Small_GTP-bd"/>
</dbReference>
<feature type="compositionally biased region" description="Basic and acidic residues" evidence="9">
    <location>
        <begin position="360"/>
        <end position="371"/>
    </location>
</feature>
<feature type="region of interest" description="Disordered" evidence="9">
    <location>
        <begin position="53"/>
        <end position="410"/>
    </location>
</feature>
<dbReference type="InterPro" id="IPR036925">
    <property type="entry name" value="TIF_IF2_dom3_sf"/>
</dbReference>
<dbReference type="Pfam" id="PF22042">
    <property type="entry name" value="EF-G_D2"/>
    <property type="match status" value="1"/>
</dbReference>
<evidence type="ECO:0000256" key="8">
    <source>
        <dbReference type="RuleBase" id="RU000644"/>
    </source>
</evidence>
<feature type="domain" description="Tr-type G" evidence="10">
    <location>
        <begin position="492"/>
        <end position="660"/>
    </location>
</feature>
<dbReference type="InterPro" id="IPR009000">
    <property type="entry name" value="Transl_B-barrel_sf"/>
</dbReference>
<feature type="compositionally biased region" description="Basic and acidic residues" evidence="9">
    <location>
        <begin position="88"/>
        <end position="124"/>
    </location>
</feature>
<dbReference type="InterPro" id="IPR015760">
    <property type="entry name" value="TIF_IF2"/>
</dbReference>
<feature type="binding site" evidence="7">
    <location>
        <begin position="548"/>
        <end position="552"/>
    </location>
    <ligand>
        <name>GTP</name>
        <dbReference type="ChEBI" id="CHEBI:37565"/>
    </ligand>
</feature>
<evidence type="ECO:0000256" key="6">
    <source>
        <dbReference type="ARBA" id="ARBA00023134"/>
    </source>
</evidence>
<dbReference type="HAMAP" id="MF_00100_B">
    <property type="entry name" value="IF_2_B"/>
    <property type="match status" value="1"/>
</dbReference>
<dbReference type="Pfam" id="PF04760">
    <property type="entry name" value="IF2_N"/>
    <property type="match status" value="1"/>
</dbReference>
<dbReference type="PROSITE" id="PS00961">
    <property type="entry name" value="RIBOSOMAL_S28E"/>
    <property type="match status" value="1"/>
</dbReference>
<sequence>MSEEKMMRLGQVARKLNVGISTIVESMAKKGFDVESNPNSKISQEQFSMLAKEFKSSAQDKEEASHLSIGKRHNETFTIKAESESVPEEAKKEEPAKPAPKEEAEQPEAPEKEEKITSEAEKLPGIKVLGKIDLSKKEQDKKEAPKKEEEPKPKEAAPKQEEKKPTEAPKAEKPAEKAPEKPVEKPKDESPKAEKPEQKENAKPSKPEAGKPQENDDASKGQKQQAKKPAAPSSDKKPQQAQKPAEQKEIQDKKVEKDVSGSLISAKADALKGLTVLGKIDLPKDRPKKKAKPVASSDERNKDKKKRPRKRIDNKPGTGGPQGNRGGGPQGGRGDNRNQGGRKRPGGNNRPGAKGGSRFQKAEPTQKEIQDQIKQTLARLQGGGKSGGKKTRRDKQRERAKDQHSEGTEESKILKVTEFISANDLASLLDVSVNEIISVCMSLGMFVSINQRLDAEAITIIADEFGYEVEFTKADEEEEEVEVVDSPEDLEDRAPIVTIMGHVDHGKTSLLDYIRSSKVTSGEAGGITQHIGAYDVMTDNGEKIAFLDTPGHEAFTAMRARGAKITDVAIIVIAADDNIMPQTKEAINHAQVAGVPMIFAINKIDKPNANPNKIKEELANMNLLVEDWGGKYQSQEISAKTGQGVDELLEKVLLEAEILELKANPARHATGTVVEASLDKGRGYVSTVMIQNGTLKIGDIMLAGQHYGRVKAMFDHLGKKVQEAEPSTPVQVLGLSGAPQAGDILKVYETEREAREIANSREQINREQSMRTKKHITLDEIGRRLAIGSFKELNIIIKGDVDGSVEALSDSLLKLSKDEVSVNIIHKGVGQISESDVLLASASDAIIVGFQVRPSTSAKRIAEQEEIEIRHYSIIYDAINQIKDAIEGMLEPEFEEVITGNIQVREVFKISKVGTVAGSYVTDGYVTRKNKIRVIRDGIVIHDGEIDQLKRYKDDVSEVKAGYECGISIKGYNDIKLDDTIEGYEMQEVKRKK</sequence>
<dbReference type="KEGG" id="est:DN752_09890"/>
<dbReference type="InterPro" id="IPR000795">
    <property type="entry name" value="T_Tr_GTP-bd_dom"/>
</dbReference>
<dbReference type="OrthoDB" id="9811804at2"/>
<dbReference type="CDD" id="cd03692">
    <property type="entry name" value="mtIF2_IVc"/>
    <property type="match status" value="1"/>
</dbReference>
<dbReference type="FunFam" id="2.40.30.10:FF:000007">
    <property type="entry name" value="Translation initiation factor IF-2"/>
    <property type="match status" value="1"/>
</dbReference>
<feature type="compositionally biased region" description="Gly residues" evidence="9">
    <location>
        <begin position="317"/>
        <end position="333"/>
    </location>
</feature>
<dbReference type="FunFam" id="3.40.50.300:FF:000019">
    <property type="entry name" value="Translation initiation factor IF-2"/>
    <property type="match status" value="1"/>
</dbReference>
<dbReference type="InterPro" id="IPR027417">
    <property type="entry name" value="P-loop_NTPase"/>
</dbReference>
<keyword evidence="5 7" id="KW-0648">Protein biosynthesis</keyword>
<dbReference type="CDD" id="cd01887">
    <property type="entry name" value="IF2_eIF5B"/>
    <property type="match status" value="1"/>
</dbReference>
<dbReference type="InterPro" id="IPR023115">
    <property type="entry name" value="TIF_IF2_dom3"/>
</dbReference>
<evidence type="ECO:0000256" key="5">
    <source>
        <dbReference type="ARBA" id="ARBA00022917"/>
    </source>
</evidence>
<dbReference type="GO" id="GO:0005525">
    <property type="term" value="F:GTP binding"/>
    <property type="evidence" value="ECO:0007669"/>
    <property type="project" value="UniProtKB-KW"/>
</dbReference>
<evidence type="ECO:0000256" key="7">
    <source>
        <dbReference type="HAMAP-Rule" id="MF_00100"/>
    </source>
</evidence>
<dbReference type="InterPro" id="IPR044145">
    <property type="entry name" value="IF2_II"/>
</dbReference>
<feature type="compositionally biased region" description="Basic and acidic residues" evidence="9">
    <location>
        <begin position="245"/>
        <end position="259"/>
    </location>
</feature>
<dbReference type="PANTHER" id="PTHR43381:SF5">
    <property type="entry name" value="TR-TYPE G DOMAIN-CONTAINING PROTEIN"/>
    <property type="match status" value="1"/>
</dbReference>
<dbReference type="EMBL" id="CP030041">
    <property type="protein sequence ID" value="AWW30407.1"/>
    <property type="molecule type" value="Genomic_DNA"/>
</dbReference>
<dbReference type="CDD" id="cd03702">
    <property type="entry name" value="IF2_mtIF2_II"/>
    <property type="match status" value="1"/>
</dbReference>
<protein>
    <recommendedName>
        <fullName evidence="2 7">Translation initiation factor IF-2</fullName>
    </recommendedName>
</protein>
<keyword evidence="4 7" id="KW-0547">Nucleotide-binding</keyword>
<feature type="binding site" evidence="7">
    <location>
        <begin position="501"/>
        <end position="508"/>
    </location>
    <ligand>
        <name>GTP</name>
        <dbReference type="ChEBI" id="CHEBI:37565"/>
    </ligand>
</feature>
<evidence type="ECO:0000256" key="1">
    <source>
        <dbReference type="ARBA" id="ARBA00007733"/>
    </source>
</evidence>
<feature type="compositionally biased region" description="Basic and acidic residues" evidence="9">
    <location>
        <begin position="395"/>
        <end position="410"/>
    </location>
</feature>
<comment type="caution">
    <text evidence="7">Lacks conserved residue(s) required for the propagation of feature annotation.</text>
</comment>
<evidence type="ECO:0000313" key="11">
    <source>
        <dbReference type="EMBL" id="AWW30407.1"/>
    </source>
</evidence>
<feature type="compositionally biased region" description="Basic and acidic residues" evidence="9">
    <location>
        <begin position="53"/>
        <end position="65"/>
    </location>
</feature>
<dbReference type="InterPro" id="IPR053905">
    <property type="entry name" value="EF-G-like_DII"/>
</dbReference>
<dbReference type="Gene3D" id="2.40.30.10">
    <property type="entry name" value="Translation factors"/>
    <property type="match status" value="2"/>
</dbReference>
<dbReference type="GO" id="GO:0003924">
    <property type="term" value="F:GTPase activity"/>
    <property type="evidence" value="ECO:0007669"/>
    <property type="project" value="UniProtKB-UniRule"/>
</dbReference>
<name>A0A2Z4II71_9BACT</name>
<dbReference type="RefSeq" id="WP_112783788.1">
    <property type="nucleotide sequence ID" value="NZ_CP030041.1"/>
</dbReference>
<dbReference type="GO" id="GO:0003743">
    <property type="term" value="F:translation initiation factor activity"/>
    <property type="evidence" value="ECO:0007669"/>
    <property type="project" value="UniProtKB-UniRule"/>
</dbReference>
<dbReference type="Pfam" id="PF00009">
    <property type="entry name" value="GTP_EFTU"/>
    <property type="match status" value="1"/>
</dbReference>
<accession>A0A2Z4II71</accession>
<dbReference type="SUPFAM" id="SSF50447">
    <property type="entry name" value="Translation proteins"/>
    <property type="match status" value="2"/>
</dbReference>
<dbReference type="FunFam" id="3.40.50.10050:FF:000001">
    <property type="entry name" value="Translation initiation factor IF-2"/>
    <property type="match status" value="1"/>
</dbReference>
<dbReference type="SUPFAM" id="SSF52540">
    <property type="entry name" value="P-loop containing nucleoside triphosphate hydrolases"/>
    <property type="match status" value="1"/>
</dbReference>
<feature type="compositionally biased region" description="Low complexity" evidence="9">
    <location>
        <begin position="221"/>
        <end position="244"/>
    </location>
</feature>
<dbReference type="Gene3D" id="3.40.50.10050">
    <property type="entry name" value="Translation initiation factor IF- 2, domain 3"/>
    <property type="match status" value="1"/>
</dbReference>
<evidence type="ECO:0000256" key="4">
    <source>
        <dbReference type="ARBA" id="ARBA00022741"/>
    </source>
</evidence>
<dbReference type="GO" id="GO:0005737">
    <property type="term" value="C:cytoplasm"/>
    <property type="evidence" value="ECO:0007669"/>
    <property type="project" value="UniProtKB-SubCell"/>
</dbReference>
<keyword evidence="3 7" id="KW-0396">Initiation factor</keyword>
<evidence type="ECO:0000256" key="2">
    <source>
        <dbReference type="ARBA" id="ARBA00020675"/>
    </source>
</evidence>
<dbReference type="InterPro" id="IPR006847">
    <property type="entry name" value="IF2_N"/>
</dbReference>
<dbReference type="SUPFAM" id="SSF52156">
    <property type="entry name" value="Initiation factor IF2/eIF5b, domain 3"/>
    <property type="match status" value="1"/>
</dbReference>
<evidence type="ECO:0000256" key="9">
    <source>
        <dbReference type="SAM" id="MobiDB-lite"/>
    </source>
</evidence>
<comment type="function">
    <text evidence="7 8">One of the essential components for the initiation of protein synthesis. Protects formylmethionyl-tRNA from spontaneous hydrolysis and promotes its binding to the 30S ribosomal subunits. Also involved in the hydrolysis of GTP during the formation of the 70S ribosomal complex.</text>
</comment>
<dbReference type="Proteomes" id="UP000248688">
    <property type="component" value="Chromosome"/>
</dbReference>
<dbReference type="NCBIfam" id="TIGR00231">
    <property type="entry name" value="small_GTP"/>
    <property type="match status" value="1"/>
</dbReference>
<dbReference type="PROSITE" id="PS51722">
    <property type="entry name" value="G_TR_2"/>
    <property type="match status" value="1"/>
</dbReference>
<dbReference type="NCBIfam" id="TIGR00487">
    <property type="entry name" value="IF-2"/>
    <property type="match status" value="1"/>
</dbReference>
<comment type="similarity">
    <text evidence="1 7 8">Belongs to the TRAFAC class translation factor GTPase superfamily. Classic translation factor GTPase family. IF-2 subfamily.</text>
</comment>